<protein>
    <submittedName>
        <fullName evidence="1">Uncharacterized protein</fullName>
    </submittedName>
</protein>
<comment type="caution">
    <text evidence="1">The sequence shown here is derived from an EMBL/GenBank/DDBJ whole genome shotgun (WGS) entry which is preliminary data.</text>
</comment>
<accession>A0ABT9W545</accession>
<evidence type="ECO:0000313" key="1">
    <source>
        <dbReference type="EMBL" id="MDQ0168184.1"/>
    </source>
</evidence>
<dbReference type="RefSeq" id="WP_307397739.1">
    <property type="nucleotide sequence ID" value="NZ_BAAADK010000020.1"/>
</dbReference>
<keyword evidence="2" id="KW-1185">Reference proteome</keyword>
<name>A0ABT9W545_9BACI</name>
<proteinExistence type="predicted"/>
<evidence type="ECO:0000313" key="2">
    <source>
        <dbReference type="Proteomes" id="UP001235840"/>
    </source>
</evidence>
<dbReference type="EMBL" id="JAUSTY010000025">
    <property type="protein sequence ID" value="MDQ0168184.1"/>
    <property type="molecule type" value="Genomic_DNA"/>
</dbReference>
<gene>
    <name evidence="1" type="ORF">J2S11_004136</name>
</gene>
<sequence length="95" mass="10988">MLYLQPQFRTNSGEIFNVISSKEKILGYLLYIYKENDHLYVLGHLDDIGERQNYVDVLKHFVEGLKKICGAKEEPFVKIYCGGEQIDLSKEEGKS</sequence>
<dbReference type="Proteomes" id="UP001235840">
    <property type="component" value="Unassembled WGS sequence"/>
</dbReference>
<reference evidence="1 2" key="1">
    <citation type="submission" date="2023-07" db="EMBL/GenBank/DDBJ databases">
        <title>Genomic Encyclopedia of Type Strains, Phase IV (KMG-IV): sequencing the most valuable type-strain genomes for metagenomic binning, comparative biology and taxonomic classification.</title>
        <authorList>
            <person name="Goeker M."/>
        </authorList>
    </citation>
    <scope>NUCLEOTIDE SEQUENCE [LARGE SCALE GENOMIC DNA]</scope>
    <source>
        <strain evidence="1 2">DSM 12751</strain>
    </source>
</reference>
<organism evidence="1 2">
    <name type="scientific">Caldalkalibacillus horti</name>
    <dbReference type="NCBI Taxonomy" id="77523"/>
    <lineage>
        <taxon>Bacteria</taxon>
        <taxon>Bacillati</taxon>
        <taxon>Bacillota</taxon>
        <taxon>Bacilli</taxon>
        <taxon>Bacillales</taxon>
        <taxon>Bacillaceae</taxon>
        <taxon>Caldalkalibacillus</taxon>
    </lineage>
</organism>